<keyword evidence="3" id="KW-1185">Reference proteome</keyword>
<evidence type="ECO:0000313" key="2">
    <source>
        <dbReference type="EMBL" id="KAH9300720.1"/>
    </source>
</evidence>
<gene>
    <name evidence="2" type="ORF">KI387_012303</name>
</gene>
<evidence type="ECO:0000256" key="1">
    <source>
        <dbReference type="SAM" id="MobiDB-lite"/>
    </source>
</evidence>
<organism evidence="2 3">
    <name type="scientific">Taxus chinensis</name>
    <name type="common">Chinese yew</name>
    <name type="synonym">Taxus wallichiana var. chinensis</name>
    <dbReference type="NCBI Taxonomy" id="29808"/>
    <lineage>
        <taxon>Eukaryota</taxon>
        <taxon>Viridiplantae</taxon>
        <taxon>Streptophyta</taxon>
        <taxon>Embryophyta</taxon>
        <taxon>Tracheophyta</taxon>
        <taxon>Spermatophyta</taxon>
        <taxon>Pinopsida</taxon>
        <taxon>Pinidae</taxon>
        <taxon>Conifers II</taxon>
        <taxon>Cupressales</taxon>
        <taxon>Taxaceae</taxon>
        <taxon>Taxus</taxon>
    </lineage>
</organism>
<sequence length="218" mass="24073">MKKGSGGGYRRREESERFGEGQRRMECKKRSARKGGGGVVSRRDDECLAISTLPLPIKAEGEVGSAGGDWFWRRGGGRDRPREAGSCGAGERDSGRITLLPFPYDEVRNSSRPQRYNLPIPSPPAYADKAQCSLLLSLLSTTTSIGRHEQLAGFATVPEGAYRVSSCDHSPPLRFFPFPRRDYNRMEQNSARIRDVPAGLSCFSCDHPPLYAFSLFPG</sequence>
<evidence type="ECO:0000313" key="3">
    <source>
        <dbReference type="Proteomes" id="UP000824469"/>
    </source>
</evidence>
<dbReference type="AlphaFoldDB" id="A0AA38CI02"/>
<proteinExistence type="predicted"/>
<dbReference type="Proteomes" id="UP000824469">
    <property type="component" value="Unassembled WGS sequence"/>
</dbReference>
<feature type="non-terminal residue" evidence="2">
    <location>
        <position position="1"/>
    </location>
</feature>
<feature type="region of interest" description="Disordered" evidence="1">
    <location>
        <begin position="1"/>
        <end position="41"/>
    </location>
</feature>
<dbReference type="EMBL" id="JAHRHJ020000009">
    <property type="protein sequence ID" value="KAH9300720.1"/>
    <property type="molecule type" value="Genomic_DNA"/>
</dbReference>
<reference evidence="2 3" key="1">
    <citation type="journal article" date="2021" name="Nat. Plants">
        <title>The Taxus genome provides insights into paclitaxel biosynthesis.</title>
        <authorList>
            <person name="Xiong X."/>
            <person name="Gou J."/>
            <person name="Liao Q."/>
            <person name="Li Y."/>
            <person name="Zhou Q."/>
            <person name="Bi G."/>
            <person name="Li C."/>
            <person name="Du R."/>
            <person name="Wang X."/>
            <person name="Sun T."/>
            <person name="Guo L."/>
            <person name="Liang H."/>
            <person name="Lu P."/>
            <person name="Wu Y."/>
            <person name="Zhang Z."/>
            <person name="Ro D.K."/>
            <person name="Shang Y."/>
            <person name="Huang S."/>
            <person name="Yan J."/>
        </authorList>
    </citation>
    <scope>NUCLEOTIDE SEQUENCE [LARGE SCALE GENOMIC DNA]</scope>
    <source>
        <strain evidence="2">Ta-2019</strain>
    </source>
</reference>
<name>A0AA38CI02_TAXCH</name>
<accession>A0AA38CI02</accession>
<comment type="caution">
    <text evidence="2">The sequence shown here is derived from an EMBL/GenBank/DDBJ whole genome shotgun (WGS) entry which is preliminary data.</text>
</comment>
<feature type="compositionally biased region" description="Basic and acidic residues" evidence="1">
    <location>
        <begin position="10"/>
        <end position="29"/>
    </location>
</feature>
<protein>
    <submittedName>
        <fullName evidence="2">Uncharacterized protein</fullName>
    </submittedName>
</protein>
<feature type="region of interest" description="Disordered" evidence="1">
    <location>
        <begin position="68"/>
        <end position="91"/>
    </location>
</feature>